<dbReference type="Gene3D" id="1.10.238.10">
    <property type="entry name" value="EF-hand"/>
    <property type="match status" value="2"/>
</dbReference>
<reference evidence="3" key="1">
    <citation type="submission" date="2023-01" db="EMBL/GenBank/DDBJ databases">
        <title>The genome sequence of Kordiimonadaceae bacterium 6D33.</title>
        <authorList>
            <person name="Liu Y."/>
        </authorList>
    </citation>
    <scope>NUCLEOTIDE SEQUENCE</scope>
    <source>
        <strain evidence="3">6D33</strain>
    </source>
</reference>
<dbReference type="KEGG" id="gso:PH603_14640"/>
<keyword evidence="2" id="KW-0732">Signal</keyword>
<keyword evidence="4" id="KW-1185">Reference proteome</keyword>
<evidence type="ECO:0000313" key="4">
    <source>
        <dbReference type="Proteomes" id="UP001217500"/>
    </source>
</evidence>
<dbReference type="EMBL" id="CP116805">
    <property type="protein sequence ID" value="WCL53775.1"/>
    <property type="molecule type" value="Genomic_DNA"/>
</dbReference>
<dbReference type="InterPro" id="IPR018247">
    <property type="entry name" value="EF_Hand_1_Ca_BS"/>
</dbReference>
<evidence type="ECO:0000256" key="1">
    <source>
        <dbReference type="SAM" id="MobiDB-lite"/>
    </source>
</evidence>
<organism evidence="3 4">
    <name type="scientific">Gimibacter soli</name>
    <dbReference type="NCBI Taxonomy" id="3024400"/>
    <lineage>
        <taxon>Bacteria</taxon>
        <taxon>Pseudomonadati</taxon>
        <taxon>Pseudomonadota</taxon>
        <taxon>Alphaproteobacteria</taxon>
        <taxon>Kordiimonadales</taxon>
        <taxon>Temperatibacteraceae</taxon>
        <taxon>Gimibacter</taxon>
    </lineage>
</organism>
<evidence type="ECO:0000313" key="3">
    <source>
        <dbReference type="EMBL" id="WCL53775.1"/>
    </source>
</evidence>
<accession>A0AAF0BLR6</accession>
<proteinExistence type="predicted"/>
<dbReference type="InterPro" id="IPR011992">
    <property type="entry name" value="EF-hand-dom_pair"/>
</dbReference>
<dbReference type="RefSeq" id="WP_289503366.1">
    <property type="nucleotide sequence ID" value="NZ_CP116805.1"/>
</dbReference>
<dbReference type="Proteomes" id="UP001217500">
    <property type="component" value="Chromosome"/>
</dbReference>
<feature type="chain" id="PRO_5042182475" evidence="2">
    <location>
        <begin position="21"/>
        <end position="172"/>
    </location>
</feature>
<evidence type="ECO:0000256" key="2">
    <source>
        <dbReference type="SAM" id="SignalP"/>
    </source>
</evidence>
<gene>
    <name evidence="3" type="ORF">PH603_14640</name>
</gene>
<sequence>MVSKRLAVYTLLALSLTACGGGSRREGPPPRPIPPEVAKSLKASLMERFDQNGDGIADCDDTAIARRKLFEQLDTDHSRTLDEDEFRAAPFEDRVYVFHRFELLDKNGDELLDLPEFAAPADNTFLAADIDKNCVLSDEELTALMRDTARFDVKPREKDKNRRKPQVEPEPF</sequence>
<dbReference type="SUPFAM" id="SSF47473">
    <property type="entry name" value="EF-hand"/>
    <property type="match status" value="1"/>
</dbReference>
<dbReference type="PROSITE" id="PS51257">
    <property type="entry name" value="PROKAR_LIPOPROTEIN"/>
    <property type="match status" value="1"/>
</dbReference>
<name>A0AAF0BLR6_9PROT</name>
<protein>
    <submittedName>
        <fullName evidence="3">EF-hand domain-containing protein</fullName>
    </submittedName>
</protein>
<dbReference type="PROSITE" id="PS00018">
    <property type="entry name" value="EF_HAND_1"/>
    <property type="match status" value="1"/>
</dbReference>
<dbReference type="AlphaFoldDB" id="A0AAF0BLR6"/>
<feature type="region of interest" description="Disordered" evidence="1">
    <location>
        <begin position="152"/>
        <end position="172"/>
    </location>
</feature>
<feature type="signal peptide" evidence="2">
    <location>
        <begin position="1"/>
        <end position="20"/>
    </location>
</feature>